<dbReference type="Proteomes" id="UP000494216">
    <property type="component" value="Unassembled WGS sequence"/>
</dbReference>
<evidence type="ECO:0000313" key="1">
    <source>
        <dbReference type="EMBL" id="CAA9889488.1"/>
    </source>
</evidence>
<evidence type="ECO:0000313" key="2">
    <source>
        <dbReference type="Proteomes" id="UP000494216"/>
    </source>
</evidence>
<comment type="caution">
    <text evidence="1">The sequence shown here is derived from an EMBL/GenBank/DDBJ whole genome shotgun (WGS) entry which is preliminary data.</text>
</comment>
<organism evidence="1 2">
    <name type="scientific">Candidatus Methylobacter favarea</name>
    <dbReference type="NCBI Taxonomy" id="2707345"/>
    <lineage>
        <taxon>Bacteria</taxon>
        <taxon>Pseudomonadati</taxon>
        <taxon>Pseudomonadota</taxon>
        <taxon>Gammaproteobacteria</taxon>
        <taxon>Methylococcales</taxon>
        <taxon>Methylococcaceae</taxon>
        <taxon>Methylobacter</taxon>
    </lineage>
</organism>
<accession>A0A8S0Y5P4</accession>
<keyword evidence="2" id="KW-1185">Reference proteome</keyword>
<sequence length="70" mass="7854">MNLVLRMRKVEESDLSAQTLFLPDEENFEMCLCALLEDIANLNHVFRATRNDTTILGSKVAAMNLQRAGA</sequence>
<reference evidence="1 2" key="1">
    <citation type="submission" date="2020-02" db="EMBL/GenBank/DDBJ databases">
        <authorList>
            <person name="Hogendoorn C."/>
        </authorList>
    </citation>
    <scope>NUCLEOTIDE SEQUENCE [LARGE SCALE GENOMIC DNA]</scope>
    <source>
        <strain evidence="1">METHB21</strain>
    </source>
</reference>
<dbReference type="AlphaFoldDB" id="A0A8S0Y5P4"/>
<dbReference type="EMBL" id="CADCXN010000009">
    <property type="protein sequence ID" value="CAA9889488.1"/>
    <property type="molecule type" value="Genomic_DNA"/>
</dbReference>
<gene>
    <name evidence="1" type="ORF">METHB2_1060008</name>
</gene>
<protein>
    <submittedName>
        <fullName evidence="1">Uncharacterized protein</fullName>
    </submittedName>
</protein>
<proteinExistence type="predicted"/>
<name>A0A8S0Y5P4_9GAMM</name>